<reference evidence="1 2" key="1">
    <citation type="journal article" date="2016" name="Nat. Commun.">
        <title>Thousands of microbial genomes shed light on interconnected biogeochemical processes in an aquifer system.</title>
        <authorList>
            <person name="Anantharaman K."/>
            <person name="Brown C.T."/>
            <person name="Hug L.A."/>
            <person name="Sharon I."/>
            <person name="Castelle C.J."/>
            <person name="Probst A.J."/>
            <person name="Thomas B.C."/>
            <person name="Singh A."/>
            <person name="Wilkins M.J."/>
            <person name="Karaoz U."/>
            <person name="Brodie E.L."/>
            <person name="Williams K.H."/>
            <person name="Hubbard S.S."/>
            <person name="Banfield J.F."/>
        </authorList>
    </citation>
    <scope>NUCLEOTIDE SEQUENCE [LARGE SCALE GENOMIC DNA]</scope>
</reference>
<accession>A0A1F7KEC2</accession>
<dbReference type="EMBL" id="MGBG01000011">
    <property type="protein sequence ID" value="OGK66211.1"/>
    <property type="molecule type" value="Genomic_DNA"/>
</dbReference>
<name>A0A1F7KEC2_9BACT</name>
<sequence>MIYIQDLWEENQEIGLEEIRKTRRIATNLLLDAQEFDLTGQEVSNLENVLNNLRLLIEPSIHQLSLPGITL</sequence>
<dbReference type="Proteomes" id="UP000178450">
    <property type="component" value="Unassembled WGS sequence"/>
</dbReference>
<protein>
    <submittedName>
        <fullName evidence="1">Uncharacterized protein</fullName>
    </submittedName>
</protein>
<organism evidence="1 2">
    <name type="scientific">Candidatus Roizmanbacteria bacterium RIFOXYA1_FULL_41_12</name>
    <dbReference type="NCBI Taxonomy" id="1802082"/>
    <lineage>
        <taxon>Bacteria</taxon>
        <taxon>Candidatus Roizmaniibacteriota</taxon>
    </lineage>
</organism>
<gene>
    <name evidence="1" type="ORF">A2209_00470</name>
</gene>
<dbReference type="AlphaFoldDB" id="A0A1F7KEC2"/>
<evidence type="ECO:0000313" key="2">
    <source>
        <dbReference type="Proteomes" id="UP000178450"/>
    </source>
</evidence>
<proteinExistence type="predicted"/>
<evidence type="ECO:0000313" key="1">
    <source>
        <dbReference type="EMBL" id="OGK66211.1"/>
    </source>
</evidence>
<comment type="caution">
    <text evidence="1">The sequence shown here is derived from an EMBL/GenBank/DDBJ whole genome shotgun (WGS) entry which is preliminary data.</text>
</comment>